<keyword evidence="2" id="KW-0539">Nucleus</keyword>
<evidence type="ECO:0000256" key="2">
    <source>
        <dbReference type="ARBA" id="ARBA00023242"/>
    </source>
</evidence>
<comment type="subcellular location">
    <subcellularLocation>
        <location evidence="1">Nucleus</location>
    </subcellularLocation>
</comment>
<evidence type="ECO:0000259" key="5">
    <source>
        <dbReference type="PROSITE" id="PS50013"/>
    </source>
</evidence>
<feature type="compositionally biased region" description="Acidic residues" evidence="3">
    <location>
        <begin position="213"/>
        <end position="222"/>
    </location>
</feature>
<dbReference type="InterPro" id="IPR023780">
    <property type="entry name" value="Chromo_domain"/>
</dbReference>
<dbReference type="PANTHER" id="PTHR47240">
    <property type="entry name" value="CHROMO DOMAIN-CONTAINING PROTEIN LHP1"/>
    <property type="match status" value="1"/>
</dbReference>
<feature type="region of interest" description="Disordered" evidence="3">
    <location>
        <begin position="213"/>
        <end position="238"/>
    </location>
</feature>
<feature type="compositionally biased region" description="Basic residues" evidence="3">
    <location>
        <begin position="66"/>
        <end position="89"/>
    </location>
</feature>
<name>A0A6P7S897_9MOLL</name>
<dbReference type="PROSITE" id="PS50013">
    <property type="entry name" value="CHROMO_2"/>
    <property type="match status" value="1"/>
</dbReference>
<dbReference type="KEGG" id="osn:115209880"/>
<gene>
    <name evidence="7" type="primary">LOC115209880</name>
</gene>
<dbReference type="RefSeq" id="XP_029634318.1">
    <property type="nucleotide sequence ID" value="XM_029778458.2"/>
</dbReference>
<keyword evidence="4" id="KW-0472">Membrane</keyword>
<keyword evidence="4" id="KW-1133">Transmembrane helix</keyword>
<dbReference type="SMART" id="SM00298">
    <property type="entry name" value="CHROMO"/>
    <property type="match status" value="1"/>
</dbReference>
<dbReference type="Pfam" id="PF00385">
    <property type="entry name" value="Chromo"/>
    <property type="match status" value="1"/>
</dbReference>
<feature type="transmembrane region" description="Helical" evidence="4">
    <location>
        <begin position="258"/>
        <end position="281"/>
    </location>
</feature>
<dbReference type="InterPro" id="IPR023779">
    <property type="entry name" value="Chromodomain_CS"/>
</dbReference>
<accession>A0A6P7S897</accession>
<dbReference type="PANTHER" id="PTHR47240:SF2">
    <property type="entry name" value="CHROMO DOMAIN-CONTAINING PROTEIN LHP1"/>
    <property type="match status" value="1"/>
</dbReference>
<dbReference type="PROSITE" id="PS00598">
    <property type="entry name" value="CHROMO_1"/>
    <property type="match status" value="1"/>
</dbReference>
<protein>
    <submittedName>
        <fullName evidence="7">Chromo domain-containing protein cec-1 isoform X1</fullName>
    </submittedName>
</protein>
<keyword evidence="6" id="KW-1185">Reference proteome</keyword>
<dbReference type="AlphaFoldDB" id="A0A6P7S897"/>
<dbReference type="CDD" id="cd00024">
    <property type="entry name" value="CD_CSD"/>
    <property type="match status" value="1"/>
</dbReference>
<feature type="compositionally biased region" description="Basic and acidic residues" evidence="3">
    <location>
        <begin position="90"/>
        <end position="102"/>
    </location>
</feature>
<feature type="domain" description="Chromo" evidence="5">
    <location>
        <begin position="16"/>
        <end position="75"/>
    </location>
</feature>
<sequence>MMSTPSRLPVACSRTQKIGAVLKDRKKRGQIEYLIRWKNFGAEEDSWEPASNLTSATPLLEEYKRNKSTRRRRSKSRSRSRSRTRTKLPVKKDIGTPEKPSRESTPIIAPPEEKTVTPAEDLETVPPSEDVTKEITEDSTTQLEEVVDSPSVVTELSNEGVEQTPVTSFTSTRITTEKTEVYTPISESVTTVLTRRIKMRAAAKAAEIEEEEKTNVNDEEQEEKAVDSVDSVEPVEKKEESIASETVTCIGNHPEKTWPIVVCIVGLIIVAISFLLGKFLVK</sequence>
<organism evidence="6 7">
    <name type="scientific">Octopus sinensis</name>
    <name type="common">East Asian common octopus</name>
    <dbReference type="NCBI Taxonomy" id="2607531"/>
    <lineage>
        <taxon>Eukaryota</taxon>
        <taxon>Metazoa</taxon>
        <taxon>Spiralia</taxon>
        <taxon>Lophotrochozoa</taxon>
        <taxon>Mollusca</taxon>
        <taxon>Cephalopoda</taxon>
        <taxon>Coleoidea</taxon>
        <taxon>Octopodiformes</taxon>
        <taxon>Octopoda</taxon>
        <taxon>Incirrata</taxon>
        <taxon>Octopodidae</taxon>
        <taxon>Octopus</taxon>
    </lineage>
</organism>
<keyword evidence="4" id="KW-0812">Transmembrane</keyword>
<dbReference type="InterPro" id="IPR016197">
    <property type="entry name" value="Chromo-like_dom_sf"/>
</dbReference>
<feature type="region of interest" description="Disordered" evidence="3">
    <location>
        <begin position="44"/>
        <end position="141"/>
    </location>
</feature>
<evidence type="ECO:0000313" key="7">
    <source>
        <dbReference type="RefSeq" id="XP_029634318.1"/>
    </source>
</evidence>
<dbReference type="Gene3D" id="2.40.50.40">
    <property type="match status" value="1"/>
</dbReference>
<evidence type="ECO:0000256" key="1">
    <source>
        <dbReference type="ARBA" id="ARBA00004123"/>
    </source>
</evidence>
<dbReference type="InterPro" id="IPR000953">
    <property type="entry name" value="Chromo/chromo_shadow_dom"/>
</dbReference>
<dbReference type="InterPro" id="IPR044251">
    <property type="entry name" value="LHP1-like"/>
</dbReference>
<dbReference type="Proteomes" id="UP000515154">
    <property type="component" value="Linkage group LG3"/>
</dbReference>
<dbReference type="SUPFAM" id="SSF54160">
    <property type="entry name" value="Chromo domain-like"/>
    <property type="match status" value="1"/>
</dbReference>
<evidence type="ECO:0000256" key="3">
    <source>
        <dbReference type="SAM" id="MobiDB-lite"/>
    </source>
</evidence>
<dbReference type="GO" id="GO:0031507">
    <property type="term" value="P:heterochromatin formation"/>
    <property type="evidence" value="ECO:0007669"/>
    <property type="project" value="InterPro"/>
</dbReference>
<dbReference type="GO" id="GO:0005634">
    <property type="term" value="C:nucleus"/>
    <property type="evidence" value="ECO:0007669"/>
    <property type="project" value="UniProtKB-SubCell"/>
</dbReference>
<evidence type="ECO:0000256" key="4">
    <source>
        <dbReference type="SAM" id="Phobius"/>
    </source>
</evidence>
<reference evidence="7" key="1">
    <citation type="submission" date="2025-08" db="UniProtKB">
        <authorList>
            <consortium name="RefSeq"/>
        </authorList>
    </citation>
    <scope>IDENTIFICATION</scope>
</reference>
<proteinExistence type="predicted"/>
<evidence type="ECO:0000313" key="6">
    <source>
        <dbReference type="Proteomes" id="UP000515154"/>
    </source>
</evidence>